<reference evidence="9 10" key="1">
    <citation type="submission" date="2024-04" db="EMBL/GenBank/DDBJ databases">
        <title>Draft genome sequence of Thalassolituus maritimus NBRC 116585.</title>
        <authorList>
            <person name="Miyakawa T."/>
            <person name="Kusuya Y."/>
            <person name="Miura T."/>
        </authorList>
    </citation>
    <scope>NUCLEOTIDE SEQUENCE [LARGE SCALE GENOMIC DNA]</scope>
    <source>
        <strain evidence="9 10">5NW40-0001</strain>
    </source>
</reference>
<protein>
    <submittedName>
        <fullName evidence="9">ABC transporter permease</fullName>
    </submittedName>
</protein>
<dbReference type="InterPro" id="IPR025857">
    <property type="entry name" value="MacB_PCD"/>
</dbReference>
<accession>A0ABQ0A1T9</accession>
<feature type="transmembrane region" description="Helical" evidence="6">
    <location>
        <begin position="314"/>
        <end position="347"/>
    </location>
</feature>
<organism evidence="9 10">
    <name type="scientific">Thalassolituus maritimus</name>
    <dbReference type="NCBI Taxonomy" id="484498"/>
    <lineage>
        <taxon>Bacteria</taxon>
        <taxon>Pseudomonadati</taxon>
        <taxon>Pseudomonadota</taxon>
        <taxon>Gammaproteobacteria</taxon>
        <taxon>Oceanospirillales</taxon>
        <taxon>Oceanospirillaceae</taxon>
        <taxon>Thalassolituus</taxon>
    </lineage>
</organism>
<keyword evidence="2" id="KW-1003">Cell membrane</keyword>
<evidence type="ECO:0000256" key="5">
    <source>
        <dbReference type="ARBA" id="ARBA00023136"/>
    </source>
</evidence>
<dbReference type="EMBL" id="BAABWH010000007">
    <property type="protein sequence ID" value="GAA6146352.1"/>
    <property type="molecule type" value="Genomic_DNA"/>
</dbReference>
<comment type="caution">
    <text evidence="9">The sequence shown here is derived from an EMBL/GenBank/DDBJ whole genome shotgun (WGS) entry which is preliminary data.</text>
</comment>
<gene>
    <name evidence="9" type="ORF">NBRC116585_24700</name>
</gene>
<feature type="domain" description="ABC3 transporter permease C-terminal" evidence="7">
    <location>
        <begin position="274"/>
        <end position="391"/>
    </location>
</feature>
<sequence length="397" mass="43426">MFFKIAYRSLIDRRYSALLTMLALVVSMSVLISVEHIRVQTKESFASTVSGTDLIVGARTGSLNLLLYSVFRVGAPTNNISWSTYQDIAESREVKWTIPLSLGDSHRGYRVLGTNQDYFSYFRYGEKHPLIFAQGEAFSSAFDVVLGATVARRLGYDLGREILLSHGIASADFNQHKGSPFSVVGILEPTGTPVDQTVHVSLQGLQAIHNSAQFSETPDSITAFMVALNSRMGVFTLQRKINQYRPEPIMAILPGVTLSELWQTMSLLEQALRLIGALVLLAALFGLSAMLLSSVRERRHEIQLLRMAGARPGYVFFLCEAEVLLMTVVSMLISAGLLTLALIAGQGYLTEYFGMNISANILTGDSAVLAGIILSGALVMGAFPALALYFRALNPER</sequence>
<dbReference type="InterPro" id="IPR051125">
    <property type="entry name" value="ABC-4/HrtB_transporter"/>
</dbReference>
<proteinExistence type="predicted"/>
<evidence type="ECO:0000256" key="3">
    <source>
        <dbReference type="ARBA" id="ARBA00022692"/>
    </source>
</evidence>
<evidence type="ECO:0000256" key="4">
    <source>
        <dbReference type="ARBA" id="ARBA00022989"/>
    </source>
</evidence>
<dbReference type="PANTHER" id="PTHR43738">
    <property type="entry name" value="ABC TRANSPORTER, MEMBRANE PROTEIN"/>
    <property type="match status" value="1"/>
</dbReference>
<comment type="subcellular location">
    <subcellularLocation>
        <location evidence="1">Cell membrane</location>
        <topology evidence="1">Multi-pass membrane protein</topology>
    </subcellularLocation>
</comment>
<keyword evidence="4 6" id="KW-1133">Transmembrane helix</keyword>
<name>A0ABQ0A1T9_9GAMM</name>
<keyword evidence="3 6" id="KW-0812">Transmembrane</keyword>
<dbReference type="Pfam" id="PF02687">
    <property type="entry name" value="FtsX"/>
    <property type="match status" value="1"/>
</dbReference>
<evidence type="ECO:0000256" key="6">
    <source>
        <dbReference type="SAM" id="Phobius"/>
    </source>
</evidence>
<evidence type="ECO:0000313" key="10">
    <source>
        <dbReference type="Proteomes" id="UP001481413"/>
    </source>
</evidence>
<dbReference type="InterPro" id="IPR003838">
    <property type="entry name" value="ABC3_permease_C"/>
</dbReference>
<dbReference type="Pfam" id="PF12704">
    <property type="entry name" value="MacB_PCD"/>
    <property type="match status" value="1"/>
</dbReference>
<feature type="transmembrane region" description="Helical" evidence="6">
    <location>
        <begin position="367"/>
        <end position="390"/>
    </location>
</feature>
<keyword evidence="5 6" id="KW-0472">Membrane</keyword>
<evidence type="ECO:0000313" key="9">
    <source>
        <dbReference type="EMBL" id="GAA6146352.1"/>
    </source>
</evidence>
<evidence type="ECO:0000256" key="2">
    <source>
        <dbReference type="ARBA" id="ARBA00022475"/>
    </source>
</evidence>
<feature type="transmembrane region" description="Helical" evidence="6">
    <location>
        <begin position="274"/>
        <end position="293"/>
    </location>
</feature>
<dbReference type="PANTHER" id="PTHR43738:SF2">
    <property type="entry name" value="ABC TRANSPORTER PERMEASE"/>
    <property type="match status" value="1"/>
</dbReference>
<keyword evidence="10" id="KW-1185">Reference proteome</keyword>
<dbReference type="Proteomes" id="UP001481413">
    <property type="component" value="Unassembled WGS sequence"/>
</dbReference>
<evidence type="ECO:0000256" key="1">
    <source>
        <dbReference type="ARBA" id="ARBA00004651"/>
    </source>
</evidence>
<evidence type="ECO:0000259" key="8">
    <source>
        <dbReference type="Pfam" id="PF12704"/>
    </source>
</evidence>
<evidence type="ECO:0000259" key="7">
    <source>
        <dbReference type="Pfam" id="PF02687"/>
    </source>
</evidence>
<feature type="domain" description="MacB-like periplasmic core" evidence="8">
    <location>
        <begin position="18"/>
        <end position="243"/>
    </location>
</feature>
<dbReference type="RefSeq" id="WP_353295573.1">
    <property type="nucleotide sequence ID" value="NZ_BAABWH010000007.1"/>
</dbReference>